<dbReference type="EMBL" id="JYDW01001483">
    <property type="protein sequence ID" value="KRZ47055.1"/>
    <property type="molecule type" value="Genomic_DNA"/>
</dbReference>
<dbReference type="AlphaFoldDB" id="A0A0V1KIE8"/>
<organism evidence="1 2">
    <name type="scientific">Trichinella nativa</name>
    <dbReference type="NCBI Taxonomy" id="6335"/>
    <lineage>
        <taxon>Eukaryota</taxon>
        <taxon>Metazoa</taxon>
        <taxon>Ecdysozoa</taxon>
        <taxon>Nematoda</taxon>
        <taxon>Enoplea</taxon>
        <taxon>Dorylaimia</taxon>
        <taxon>Trichinellida</taxon>
        <taxon>Trichinellidae</taxon>
        <taxon>Trichinella</taxon>
    </lineage>
</organism>
<feature type="non-terminal residue" evidence="1">
    <location>
        <position position="48"/>
    </location>
</feature>
<dbReference type="Proteomes" id="UP000054721">
    <property type="component" value="Unassembled WGS sequence"/>
</dbReference>
<evidence type="ECO:0000313" key="2">
    <source>
        <dbReference type="Proteomes" id="UP000054721"/>
    </source>
</evidence>
<proteinExistence type="predicted"/>
<reference evidence="1 2" key="1">
    <citation type="submission" date="2015-05" db="EMBL/GenBank/DDBJ databases">
        <title>Evolution of Trichinella species and genotypes.</title>
        <authorList>
            <person name="Korhonen P.K."/>
            <person name="Edoardo P."/>
            <person name="Giuseppe L.R."/>
            <person name="Gasser R.B."/>
        </authorList>
    </citation>
    <scope>NUCLEOTIDE SEQUENCE [LARGE SCALE GENOMIC DNA]</scope>
    <source>
        <strain evidence="1">ISS10</strain>
    </source>
</reference>
<evidence type="ECO:0000313" key="1">
    <source>
        <dbReference type="EMBL" id="KRZ47055.1"/>
    </source>
</evidence>
<name>A0A0V1KIE8_9BILA</name>
<protein>
    <submittedName>
        <fullName evidence="1">Uncharacterized protein</fullName>
    </submittedName>
</protein>
<accession>A0A0V1KIE8</accession>
<feature type="non-terminal residue" evidence="1">
    <location>
        <position position="1"/>
    </location>
</feature>
<keyword evidence="2" id="KW-1185">Reference proteome</keyword>
<comment type="caution">
    <text evidence="1">The sequence shown here is derived from an EMBL/GenBank/DDBJ whole genome shotgun (WGS) entry which is preliminary data.</text>
</comment>
<sequence length="48" mass="5143">LGPTNQTKAESLKGWNQAQWESADPQITWRTCLGSTQRGLGAALRGGT</sequence>
<gene>
    <name evidence="1" type="ORF">T02_6062</name>
</gene>